<dbReference type="AlphaFoldDB" id="A0AAV6S655"/>
<evidence type="ECO:0008006" key="3">
    <source>
        <dbReference type="Google" id="ProtNLM"/>
    </source>
</evidence>
<name>A0AAV6S655_SOLSE</name>
<organism evidence="1 2">
    <name type="scientific">Solea senegalensis</name>
    <name type="common">Senegalese sole</name>
    <dbReference type="NCBI Taxonomy" id="28829"/>
    <lineage>
        <taxon>Eukaryota</taxon>
        <taxon>Metazoa</taxon>
        <taxon>Chordata</taxon>
        <taxon>Craniata</taxon>
        <taxon>Vertebrata</taxon>
        <taxon>Euteleostomi</taxon>
        <taxon>Actinopterygii</taxon>
        <taxon>Neopterygii</taxon>
        <taxon>Teleostei</taxon>
        <taxon>Neoteleostei</taxon>
        <taxon>Acanthomorphata</taxon>
        <taxon>Carangaria</taxon>
        <taxon>Pleuronectiformes</taxon>
        <taxon>Pleuronectoidei</taxon>
        <taxon>Soleidae</taxon>
        <taxon>Solea</taxon>
    </lineage>
</organism>
<protein>
    <recommendedName>
        <fullName evidence="3">SWIM-type domain-containing protein</fullName>
    </recommendedName>
</protein>
<reference evidence="1 2" key="1">
    <citation type="journal article" date="2021" name="Sci. Rep.">
        <title>Chromosome anchoring in Senegalese sole (Solea senegalensis) reveals sex-associated markers and genome rearrangements in flatfish.</title>
        <authorList>
            <person name="Guerrero-Cozar I."/>
            <person name="Gomez-Garrido J."/>
            <person name="Berbel C."/>
            <person name="Martinez-Blanch J.F."/>
            <person name="Alioto T."/>
            <person name="Claros M.G."/>
            <person name="Gagnaire P.A."/>
            <person name="Manchado M."/>
        </authorList>
    </citation>
    <scope>NUCLEOTIDE SEQUENCE [LARGE SCALE GENOMIC DNA]</scope>
    <source>
        <strain evidence="1">Sse05_10M</strain>
    </source>
</reference>
<comment type="caution">
    <text evidence="1">The sequence shown here is derived from an EMBL/GenBank/DDBJ whole genome shotgun (WGS) entry which is preliminary data.</text>
</comment>
<sequence length="106" mass="12411">MRLTDAFYVESDYVCATSVRCDCVENDLMCTHMSDMIYHELIDIQRHRLTSEVTTHYNECNSVSVFFGNQTECKLRVLHSHLNVEDQLTRFVRLKASDRTHPVKLV</sequence>
<evidence type="ECO:0000313" key="2">
    <source>
        <dbReference type="Proteomes" id="UP000693946"/>
    </source>
</evidence>
<accession>A0AAV6S655</accession>
<proteinExistence type="predicted"/>
<keyword evidence="2" id="KW-1185">Reference proteome</keyword>
<gene>
    <name evidence="1" type="ORF">JOB18_026252</name>
</gene>
<dbReference type="EMBL" id="JAGKHQ010000007">
    <property type="protein sequence ID" value="KAG7512308.1"/>
    <property type="molecule type" value="Genomic_DNA"/>
</dbReference>
<evidence type="ECO:0000313" key="1">
    <source>
        <dbReference type="EMBL" id="KAG7512308.1"/>
    </source>
</evidence>
<dbReference type="Proteomes" id="UP000693946">
    <property type="component" value="Linkage Group LG15"/>
</dbReference>